<name>A0A5J4PXN6_9ZZZZ</name>
<accession>A0A5J4PXN6</accession>
<reference evidence="1" key="1">
    <citation type="submission" date="2019-03" db="EMBL/GenBank/DDBJ databases">
        <title>Single cell metagenomics reveals metabolic interactions within the superorganism composed of flagellate Streblomastix strix and complex community of Bacteroidetes bacteria on its surface.</title>
        <authorList>
            <person name="Treitli S.C."/>
            <person name="Kolisko M."/>
            <person name="Husnik F."/>
            <person name="Keeling P."/>
            <person name="Hampl V."/>
        </authorList>
    </citation>
    <scope>NUCLEOTIDE SEQUENCE</scope>
    <source>
        <strain evidence="1">STM</strain>
    </source>
</reference>
<evidence type="ECO:0000313" key="1">
    <source>
        <dbReference type="EMBL" id="KAA6314446.1"/>
    </source>
</evidence>
<dbReference type="EMBL" id="SNRY01005644">
    <property type="protein sequence ID" value="KAA6314446.1"/>
    <property type="molecule type" value="Genomic_DNA"/>
</dbReference>
<proteinExistence type="predicted"/>
<organism evidence="1">
    <name type="scientific">termite gut metagenome</name>
    <dbReference type="NCBI Taxonomy" id="433724"/>
    <lineage>
        <taxon>unclassified sequences</taxon>
        <taxon>metagenomes</taxon>
        <taxon>organismal metagenomes</taxon>
    </lineage>
</organism>
<dbReference type="AlphaFoldDB" id="A0A5J4PXN6"/>
<protein>
    <submittedName>
        <fullName evidence="1">Uncharacterized protein</fullName>
    </submittedName>
</protein>
<comment type="caution">
    <text evidence="1">The sequence shown here is derived from an EMBL/GenBank/DDBJ whole genome shotgun (WGS) entry which is preliminary data.</text>
</comment>
<sequence>MKKRLILLVSILLTTVTATFSQELRLVVHNKPLNTVLSSSKLLMLFSQFSTGNDNLSGITNNQPISLDIIHIDNSIQEYSFNLVHMLNVEQHQKLQIGEWQQYSGSLDDSRSQISNPAVYVTDNISLGKLFLQAGVRADFILNDKVYI</sequence>
<gene>
    <name evidence="1" type="ORF">EZS27_034939</name>
</gene>